<dbReference type="InterPro" id="IPR001387">
    <property type="entry name" value="Cro/C1-type_HTH"/>
</dbReference>
<feature type="domain" description="HTH cro/C1-type" evidence="3">
    <location>
        <begin position="41"/>
        <end position="95"/>
    </location>
</feature>
<proteinExistence type="inferred from homology"/>
<evidence type="ECO:0000259" key="3">
    <source>
        <dbReference type="PROSITE" id="PS50943"/>
    </source>
</evidence>
<protein>
    <submittedName>
        <fullName evidence="4">XRE family transcriptional regulator</fullName>
    </submittedName>
</protein>
<sequence length="505" mass="56079">MLFFTYREEVTTSAWGYDAPTTTTTADPPGGTDLIGLGRRIRTLRKRRGLTLAGLAEQTGTAPSQLSVIENGRREPRLSLLQRLADALGTSVDALLGAEPADRREALEVQLERAQRSPLYEQLGLPTVRVSSALSTEVLEALVALQDRLGQALEKNSATPEEARRANVQLRRLMREQDNYFPDLEQAAKELLALGGYSSGPVSNSVIAEMVGRLGYSIHHVTDLPHSTRSVTDLLNKRIYLVQSPRADHDPRAVLLQAVGHQVLGHEPPRDYAEFLFQRVQANYFAAAVVMPEEKAVPFLTEAKKQRALFLEDLKDRFAVSHETAGHRFTNLATRHLGIRTHFHKVSSSGVIHKAYENNGLVFPMDHTGAIEGQISCRKWSGRTVFDQPNQFTAFAQYTDTPSGTYWCSTRTELSGQGTFSIGVGVAFTDARWFRGRDTPHRTVSTCPDPACCRRPPEELRRVWAGHAWPNTRAHSHVLAALPEGAFPGVDEREVYEFLAAHDRG</sequence>
<name>A0A2N4T1U8_9MICC</name>
<reference evidence="4 5" key="1">
    <citation type="submission" date="2015-12" db="EMBL/GenBank/DDBJ databases">
        <authorList>
            <person name="Shamseldin A."/>
            <person name="Moawad H."/>
            <person name="Abd El-Rahim W.M."/>
            <person name="Sadowsky M.J."/>
        </authorList>
    </citation>
    <scope>NUCLEOTIDE SEQUENCE [LARGE SCALE GENOMIC DNA]</scope>
    <source>
        <strain evidence="4 5">S43</strain>
    </source>
</reference>
<evidence type="ECO:0000256" key="2">
    <source>
        <dbReference type="ARBA" id="ARBA00023125"/>
    </source>
</evidence>
<dbReference type="PANTHER" id="PTHR46797">
    <property type="entry name" value="HTH-TYPE TRANSCRIPTIONAL REGULATOR"/>
    <property type="match status" value="1"/>
</dbReference>
<evidence type="ECO:0000313" key="5">
    <source>
        <dbReference type="Proteomes" id="UP000234632"/>
    </source>
</evidence>
<dbReference type="CDD" id="cd00093">
    <property type="entry name" value="HTH_XRE"/>
    <property type="match status" value="1"/>
</dbReference>
<dbReference type="Gene3D" id="1.10.260.40">
    <property type="entry name" value="lambda repressor-like DNA-binding domains"/>
    <property type="match status" value="1"/>
</dbReference>
<keyword evidence="2" id="KW-0238">DNA-binding</keyword>
<dbReference type="InterPro" id="IPR010359">
    <property type="entry name" value="IrrE_HExxH"/>
</dbReference>
<dbReference type="PROSITE" id="PS50943">
    <property type="entry name" value="HTH_CROC1"/>
    <property type="match status" value="1"/>
</dbReference>
<gene>
    <name evidence="4" type="ORF">AUQ48_08135</name>
</gene>
<comment type="similarity">
    <text evidence="1">Belongs to the short-chain fatty acyl-CoA assimilation regulator (ScfR) family.</text>
</comment>
<dbReference type="AlphaFoldDB" id="A0A2N4T1U8"/>
<organism evidence="4 5">
    <name type="scientific">Kocuria flava</name>
    <dbReference type="NCBI Taxonomy" id="446860"/>
    <lineage>
        <taxon>Bacteria</taxon>
        <taxon>Bacillati</taxon>
        <taxon>Actinomycetota</taxon>
        <taxon>Actinomycetes</taxon>
        <taxon>Micrococcales</taxon>
        <taxon>Micrococcaceae</taxon>
        <taxon>Kocuria</taxon>
    </lineage>
</organism>
<accession>A0A2N4T1U8</accession>
<dbReference type="InterPro" id="IPR010982">
    <property type="entry name" value="Lambda_DNA-bd_dom_sf"/>
</dbReference>
<evidence type="ECO:0000313" key="4">
    <source>
        <dbReference type="EMBL" id="PLC12207.1"/>
    </source>
</evidence>
<dbReference type="SUPFAM" id="SSF47413">
    <property type="entry name" value="lambda repressor-like DNA-binding domains"/>
    <property type="match status" value="1"/>
</dbReference>
<dbReference type="InterPro" id="IPR050807">
    <property type="entry name" value="TransReg_Diox_bact_type"/>
</dbReference>
<dbReference type="GO" id="GO:0003700">
    <property type="term" value="F:DNA-binding transcription factor activity"/>
    <property type="evidence" value="ECO:0007669"/>
    <property type="project" value="TreeGrafter"/>
</dbReference>
<comment type="caution">
    <text evidence="4">The sequence shown here is derived from an EMBL/GenBank/DDBJ whole genome shotgun (WGS) entry which is preliminary data.</text>
</comment>
<dbReference type="GO" id="GO:0003677">
    <property type="term" value="F:DNA binding"/>
    <property type="evidence" value="ECO:0007669"/>
    <property type="project" value="UniProtKB-KW"/>
</dbReference>
<dbReference type="PANTHER" id="PTHR46797:SF1">
    <property type="entry name" value="METHYLPHOSPHONATE SYNTHASE"/>
    <property type="match status" value="1"/>
</dbReference>
<dbReference type="Proteomes" id="UP000234632">
    <property type="component" value="Unassembled WGS sequence"/>
</dbReference>
<evidence type="ECO:0000256" key="1">
    <source>
        <dbReference type="ARBA" id="ARBA00007227"/>
    </source>
</evidence>
<dbReference type="EMBL" id="LOMZ01000001">
    <property type="protein sequence ID" value="PLC12207.1"/>
    <property type="molecule type" value="Genomic_DNA"/>
</dbReference>
<dbReference type="Pfam" id="PF01381">
    <property type="entry name" value="HTH_3"/>
    <property type="match status" value="1"/>
</dbReference>
<dbReference type="GO" id="GO:0005829">
    <property type="term" value="C:cytosol"/>
    <property type="evidence" value="ECO:0007669"/>
    <property type="project" value="TreeGrafter"/>
</dbReference>
<dbReference type="Pfam" id="PF06114">
    <property type="entry name" value="Peptidase_M78"/>
    <property type="match status" value="1"/>
</dbReference>
<dbReference type="SMART" id="SM00530">
    <property type="entry name" value="HTH_XRE"/>
    <property type="match status" value="1"/>
</dbReference>